<evidence type="ECO:0008006" key="5">
    <source>
        <dbReference type="Google" id="ProtNLM"/>
    </source>
</evidence>
<proteinExistence type="inferred from homology"/>
<name>A0A7R9Q147_9ACAR</name>
<dbReference type="EMBL" id="OC859363">
    <property type="protein sequence ID" value="CAD7627511.1"/>
    <property type="molecule type" value="Genomic_DNA"/>
</dbReference>
<protein>
    <recommendedName>
        <fullName evidence="5">Apolipoprotein L3</fullName>
    </recommendedName>
</protein>
<feature type="transmembrane region" description="Helical" evidence="2">
    <location>
        <begin position="98"/>
        <end position="127"/>
    </location>
</feature>
<dbReference type="Proteomes" id="UP000759131">
    <property type="component" value="Unassembled WGS sequence"/>
</dbReference>
<dbReference type="PANTHER" id="PTHR14096">
    <property type="entry name" value="APOLIPOPROTEIN L"/>
    <property type="match status" value="1"/>
</dbReference>
<dbReference type="PANTHER" id="PTHR14096:SF28">
    <property type="entry name" value="APOLIPOPROTEIN L, 1-RELATED"/>
    <property type="match status" value="1"/>
</dbReference>
<keyword evidence="2" id="KW-0812">Transmembrane</keyword>
<feature type="transmembrane region" description="Helical" evidence="2">
    <location>
        <begin position="71"/>
        <end position="92"/>
    </location>
</feature>
<keyword evidence="2" id="KW-0472">Membrane</keyword>
<dbReference type="InterPro" id="IPR008405">
    <property type="entry name" value="ApoL"/>
</dbReference>
<evidence type="ECO:0000313" key="3">
    <source>
        <dbReference type="EMBL" id="CAD7627511.1"/>
    </source>
</evidence>
<comment type="similarity">
    <text evidence="1">Belongs to the apolipoprotein L family.</text>
</comment>
<reference evidence="3" key="1">
    <citation type="submission" date="2020-11" db="EMBL/GenBank/DDBJ databases">
        <authorList>
            <person name="Tran Van P."/>
        </authorList>
    </citation>
    <scope>NUCLEOTIDE SEQUENCE</scope>
</reference>
<accession>A0A7R9Q147</accession>
<organism evidence="3">
    <name type="scientific">Medioppia subpectinata</name>
    <dbReference type="NCBI Taxonomy" id="1979941"/>
    <lineage>
        <taxon>Eukaryota</taxon>
        <taxon>Metazoa</taxon>
        <taxon>Ecdysozoa</taxon>
        <taxon>Arthropoda</taxon>
        <taxon>Chelicerata</taxon>
        <taxon>Arachnida</taxon>
        <taxon>Acari</taxon>
        <taxon>Acariformes</taxon>
        <taxon>Sarcoptiformes</taxon>
        <taxon>Oribatida</taxon>
        <taxon>Brachypylina</taxon>
        <taxon>Oppioidea</taxon>
        <taxon>Oppiidae</taxon>
        <taxon>Medioppia</taxon>
    </lineage>
</organism>
<dbReference type="GO" id="GO:0042157">
    <property type="term" value="P:lipoprotein metabolic process"/>
    <property type="evidence" value="ECO:0007669"/>
    <property type="project" value="InterPro"/>
</dbReference>
<gene>
    <name evidence="3" type="ORF">OSB1V03_LOCUS7937</name>
</gene>
<evidence type="ECO:0000256" key="1">
    <source>
        <dbReference type="ARBA" id="ARBA00010090"/>
    </source>
</evidence>
<evidence type="ECO:0000313" key="4">
    <source>
        <dbReference type="Proteomes" id="UP000759131"/>
    </source>
</evidence>
<feature type="transmembrane region" description="Helical" evidence="2">
    <location>
        <begin position="412"/>
        <end position="438"/>
    </location>
</feature>
<dbReference type="GO" id="GO:0006869">
    <property type="term" value="P:lipid transport"/>
    <property type="evidence" value="ECO:0007669"/>
    <property type="project" value="InterPro"/>
</dbReference>
<sequence>MNMRYTDTIPLVSKDGDKESMVCYERGHRFVVLLEETIDCVDEFMRLNAQLISECRKLLARVNRHNRRTNYARLVGVGLSAIGAVTLLVKLWPLTGVVAAVVAIGGGATTGVGTITQAGAHLGNYFLSKSFYKRLFALADRRNQSADRLRRKLAQFDDLLADSIGLDNISVDGLSLYKALKALAKLVGGTAFTVGSATINTNRVLDGLAALGAIPVIESGRFLLYIKSMVGGKVGVKIGIAVGRLAWTAWDAFELYRDWNKAHPTVEAINGLITDLESDHKNIQSVLKSRSLPSNGSNAEDMTLTDTIPVITIEDDDPTEPMDDKSGSERNADHQFVRQLDEELEALNECVHEFWLKNSSLVESCEELLARVNRHKRRTNIAKSVATGVSGVGGLALVGGVALAPFTGGLSTVLTVGGGATTAAAAVTTIGADVGDYFRSRGFYQRLRAMADSRNACAVRLSRKLAEFDVSLRDAFGLNRANQVSGDGLGVGRGVELMYKSSVGFYKMGNNAVKLMDAVQEFRAFRVAKSVKTAEQSASASQKMGKSVVSLLPTETNAVVKSAVPATGKLALKGGMAAFTLALTVVDAVYLVRDWNKAHPTVEAINGLITDLESDHKTIQSIHAMIKRAFSDDVLDDQLIDEILNAIEGTNDCHTIADSDAEEVDNSISIDLNGDSVSYRNLQTICKRIES</sequence>
<dbReference type="AlphaFoldDB" id="A0A7R9Q147"/>
<dbReference type="Pfam" id="PF05461">
    <property type="entry name" value="ApoL"/>
    <property type="match status" value="1"/>
</dbReference>
<feature type="transmembrane region" description="Helical" evidence="2">
    <location>
        <begin position="384"/>
        <end position="406"/>
    </location>
</feature>
<keyword evidence="4" id="KW-1185">Reference proteome</keyword>
<dbReference type="GO" id="GO:0008289">
    <property type="term" value="F:lipid binding"/>
    <property type="evidence" value="ECO:0007669"/>
    <property type="project" value="InterPro"/>
</dbReference>
<dbReference type="EMBL" id="CAJPIZ010004788">
    <property type="protein sequence ID" value="CAG2107941.1"/>
    <property type="molecule type" value="Genomic_DNA"/>
</dbReference>
<dbReference type="GO" id="GO:0016020">
    <property type="term" value="C:membrane"/>
    <property type="evidence" value="ECO:0007669"/>
    <property type="project" value="TreeGrafter"/>
</dbReference>
<dbReference type="GO" id="GO:0005576">
    <property type="term" value="C:extracellular region"/>
    <property type="evidence" value="ECO:0007669"/>
    <property type="project" value="InterPro"/>
</dbReference>
<keyword evidence="2" id="KW-1133">Transmembrane helix</keyword>
<evidence type="ECO:0000256" key="2">
    <source>
        <dbReference type="SAM" id="Phobius"/>
    </source>
</evidence>